<dbReference type="InterPro" id="IPR011527">
    <property type="entry name" value="ABC1_TM_dom"/>
</dbReference>
<dbReference type="EMBL" id="CAJOBR010007517">
    <property type="protein sequence ID" value="CAF4864420.1"/>
    <property type="molecule type" value="Genomic_DNA"/>
</dbReference>
<gene>
    <name evidence="13" type="ORF">QYT958_LOCUS28169</name>
</gene>
<dbReference type="SUPFAM" id="SSF90123">
    <property type="entry name" value="ABC transporter transmembrane region"/>
    <property type="match status" value="1"/>
</dbReference>
<protein>
    <submittedName>
        <fullName evidence="13">Uncharacterized protein</fullName>
    </submittedName>
</protein>
<feature type="transmembrane region" description="Helical" evidence="10">
    <location>
        <begin position="510"/>
        <end position="539"/>
    </location>
</feature>
<keyword evidence="5" id="KW-0547">Nucleotide-binding</keyword>
<evidence type="ECO:0000256" key="2">
    <source>
        <dbReference type="ARBA" id="ARBA00007577"/>
    </source>
</evidence>
<evidence type="ECO:0000256" key="9">
    <source>
        <dbReference type="SAM" id="MobiDB-lite"/>
    </source>
</evidence>
<dbReference type="GO" id="GO:0005743">
    <property type="term" value="C:mitochondrial inner membrane"/>
    <property type="evidence" value="ECO:0007669"/>
    <property type="project" value="TreeGrafter"/>
</dbReference>
<comment type="similarity">
    <text evidence="2">Belongs to the ABC transporter superfamily. ABCB family. Multidrug resistance exporter (TC 3.A.1.201) subfamily.</text>
</comment>
<evidence type="ECO:0000313" key="14">
    <source>
        <dbReference type="Proteomes" id="UP000663848"/>
    </source>
</evidence>
<dbReference type="CDD" id="cd18577">
    <property type="entry name" value="ABC_6TM_Pgp_ABCB1_D1_like"/>
    <property type="match status" value="1"/>
</dbReference>
<evidence type="ECO:0000313" key="13">
    <source>
        <dbReference type="EMBL" id="CAF4864420.1"/>
    </source>
</evidence>
<dbReference type="InterPro" id="IPR036640">
    <property type="entry name" value="ABC1_TM_sf"/>
</dbReference>
<comment type="caution">
    <text evidence="13">The sequence shown here is derived from an EMBL/GenBank/DDBJ whole genome shotgun (WGS) entry which is preliminary data.</text>
</comment>
<feature type="transmembrane region" description="Helical" evidence="10">
    <location>
        <begin position="331"/>
        <end position="355"/>
    </location>
</feature>
<name>A0A821SSC6_9BILA</name>
<comment type="subcellular location">
    <subcellularLocation>
        <location evidence="1">Membrane</location>
        <topology evidence="1">Multi-pass membrane protein</topology>
    </subcellularLocation>
</comment>
<feature type="domain" description="ABC transporter" evidence="11">
    <location>
        <begin position="617"/>
        <end position="801"/>
    </location>
</feature>
<dbReference type="SUPFAM" id="SSF52540">
    <property type="entry name" value="P-loop containing nucleoside triphosphate hydrolases"/>
    <property type="match status" value="1"/>
</dbReference>
<feature type="transmembrane region" description="Helical" evidence="10">
    <location>
        <begin position="551"/>
        <end position="572"/>
    </location>
</feature>
<accession>A0A821SSC6</accession>
<organism evidence="13 14">
    <name type="scientific">Rotaria socialis</name>
    <dbReference type="NCBI Taxonomy" id="392032"/>
    <lineage>
        <taxon>Eukaryota</taxon>
        <taxon>Metazoa</taxon>
        <taxon>Spiralia</taxon>
        <taxon>Gnathifera</taxon>
        <taxon>Rotifera</taxon>
        <taxon>Eurotatoria</taxon>
        <taxon>Bdelloidea</taxon>
        <taxon>Philodinida</taxon>
        <taxon>Philodinidae</taxon>
        <taxon>Rotaria</taxon>
    </lineage>
</organism>
<dbReference type="InterPro" id="IPR017871">
    <property type="entry name" value="ABC_transporter-like_CS"/>
</dbReference>
<dbReference type="GO" id="GO:0090374">
    <property type="term" value="P:oligopeptide export from mitochondrion"/>
    <property type="evidence" value="ECO:0007669"/>
    <property type="project" value="TreeGrafter"/>
</dbReference>
<dbReference type="PROSITE" id="PS50893">
    <property type="entry name" value="ABC_TRANSPORTER_2"/>
    <property type="match status" value="1"/>
</dbReference>
<dbReference type="InterPro" id="IPR003439">
    <property type="entry name" value="ABC_transporter-like_ATP-bd"/>
</dbReference>
<keyword evidence="3" id="KW-0813">Transport</keyword>
<dbReference type="PANTHER" id="PTHR43394">
    <property type="entry name" value="ATP-DEPENDENT PERMEASE MDL1, MITOCHONDRIAL"/>
    <property type="match status" value="1"/>
</dbReference>
<keyword evidence="4 10" id="KW-0812">Transmembrane</keyword>
<feature type="non-terminal residue" evidence="13">
    <location>
        <position position="1"/>
    </location>
</feature>
<evidence type="ECO:0000256" key="5">
    <source>
        <dbReference type="ARBA" id="ARBA00022741"/>
    </source>
</evidence>
<feature type="transmembrane region" description="Helical" evidence="10">
    <location>
        <begin position="231"/>
        <end position="255"/>
    </location>
</feature>
<dbReference type="AlphaFoldDB" id="A0A821SSC6"/>
<dbReference type="GO" id="GO:0005524">
    <property type="term" value="F:ATP binding"/>
    <property type="evidence" value="ECO:0007669"/>
    <property type="project" value="UniProtKB-KW"/>
</dbReference>
<feature type="transmembrane region" description="Helical" evidence="10">
    <location>
        <begin position="433"/>
        <end position="452"/>
    </location>
</feature>
<keyword evidence="6" id="KW-0067">ATP-binding</keyword>
<dbReference type="Pfam" id="PF00005">
    <property type="entry name" value="ABC_tran"/>
    <property type="match status" value="1"/>
</dbReference>
<evidence type="ECO:0000256" key="7">
    <source>
        <dbReference type="ARBA" id="ARBA00022989"/>
    </source>
</evidence>
<keyword evidence="8 10" id="KW-0472">Membrane</keyword>
<evidence type="ECO:0000256" key="6">
    <source>
        <dbReference type="ARBA" id="ARBA00022840"/>
    </source>
</evidence>
<dbReference type="Gene3D" id="3.40.50.300">
    <property type="entry name" value="P-loop containing nucleotide triphosphate hydrolases"/>
    <property type="match status" value="1"/>
</dbReference>
<dbReference type="FunFam" id="3.40.50.300:FF:000836">
    <property type="entry name" value="ABC transporter B family member 25"/>
    <property type="match status" value="1"/>
</dbReference>
<feature type="region of interest" description="Disordered" evidence="9">
    <location>
        <begin position="152"/>
        <end position="175"/>
    </location>
</feature>
<dbReference type="PANTHER" id="PTHR43394:SF27">
    <property type="entry name" value="ATP-DEPENDENT TRANSLOCASE ABCB1-LIKE"/>
    <property type="match status" value="1"/>
</dbReference>
<reference evidence="13" key="1">
    <citation type="submission" date="2021-02" db="EMBL/GenBank/DDBJ databases">
        <authorList>
            <person name="Nowell W R."/>
        </authorList>
    </citation>
    <scope>NUCLEOTIDE SEQUENCE</scope>
</reference>
<evidence type="ECO:0000259" key="12">
    <source>
        <dbReference type="PROSITE" id="PS50929"/>
    </source>
</evidence>
<feature type="compositionally biased region" description="Polar residues" evidence="9">
    <location>
        <begin position="152"/>
        <end position="164"/>
    </location>
</feature>
<dbReference type="Proteomes" id="UP000663848">
    <property type="component" value="Unassembled WGS sequence"/>
</dbReference>
<feature type="domain" description="ABC transmembrane type-1" evidence="12">
    <location>
        <begin position="237"/>
        <end position="577"/>
    </location>
</feature>
<dbReference type="GO" id="GO:0015421">
    <property type="term" value="F:ABC-type oligopeptide transporter activity"/>
    <property type="evidence" value="ECO:0007669"/>
    <property type="project" value="TreeGrafter"/>
</dbReference>
<evidence type="ECO:0000256" key="1">
    <source>
        <dbReference type="ARBA" id="ARBA00004141"/>
    </source>
</evidence>
<evidence type="ECO:0000256" key="3">
    <source>
        <dbReference type="ARBA" id="ARBA00022448"/>
    </source>
</evidence>
<feature type="non-terminal residue" evidence="13">
    <location>
        <position position="803"/>
    </location>
</feature>
<feature type="compositionally biased region" description="Basic residues" evidence="9">
    <location>
        <begin position="166"/>
        <end position="175"/>
    </location>
</feature>
<dbReference type="InterPro" id="IPR039421">
    <property type="entry name" value="Type_1_exporter"/>
</dbReference>
<evidence type="ECO:0000256" key="10">
    <source>
        <dbReference type="SAM" id="Phobius"/>
    </source>
</evidence>
<dbReference type="SMART" id="SM00382">
    <property type="entry name" value="AAA"/>
    <property type="match status" value="1"/>
</dbReference>
<feature type="transmembrane region" description="Helical" evidence="10">
    <location>
        <begin position="407"/>
        <end position="427"/>
    </location>
</feature>
<dbReference type="GO" id="GO:0016887">
    <property type="term" value="F:ATP hydrolysis activity"/>
    <property type="evidence" value="ECO:0007669"/>
    <property type="project" value="InterPro"/>
</dbReference>
<dbReference type="PROSITE" id="PS00211">
    <property type="entry name" value="ABC_TRANSPORTER_1"/>
    <property type="match status" value="1"/>
</dbReference>
<dbReference type="InterPro" id="IPR003593">
    <property type="entry name" value="AAA+_ATPase"/>
</dbReference>
<keyword evidence="7 10" id="KW-1133">Transmembrane helix</keyword>
<evidence type="ECO:0000256" key="4">
    <source>
        <dbReference type="ARBA" id="ARBA00022692"/>
    </source>
</evidence>
<sequence>TELNNYCILPVLSEDENYQPTYSKSFNYKRNNTRKSGSCDPLFREKRKVRFADFTCGKEHDEAQQHRCYVCQEQFLSRNDLQQHLCQKCYPLEMREQIEKLTQHIEDIKPQQQLYNGKSLDYDDTLIGVHAKNESSNEIGIISDDDIEQNRPVNQHSHQRQPLTRNQRKNRKKREKRYQFEIIRLDDWRRCFTRTKSEGKYIELNENNEHDEKDEPVDILRLFQFANTFDWIMMCTAMFFIIIHAGCILANLFLYGQLTGLFAIDSYASNCNNSNQNATASIHRKNAVLQGIELQAFGNAQSHKLRNDSGIIASSGLSRSQFVFRDNVMALVYWLFIIGAVEFLVSSIESFLWNWTIKRQTYRMSVSLFKSLAQRRIPYLDSNQATQLNAKLFDNIAKIEKGIGIELLILIATITGIFGCLIMSFAVNWKLTMIMLFLIPLVIGSSLVFSKLTANETVYELKTYAKAGQIVQEAFSSLRTVLSFNGAKFEQKRYDKELAPTRWGGVRQGALFGVFIGWISLITYIVYATGFIFGVLLMTEKNRKTFTISDILIIVSIISQCLGFFSFIGPFVQAFSEARGAAASVFRLIDEGKDENINEAEVWEDNTELRCNINGDIEFHNVNFHYPSRKDAPVLCNLSVVARAGQTTALVGSSGCGKSTCISLFLRYYEPSSGEITIDGKPITNYNVQHLRENIGVVSQEPVLFGMTIYENIRFGKLNATQDEIEEAAREANAHNFIMQLPDKYETLVGERGIQLSGGEKQRIALARALVKKPTFLLLDEATSALDNNNEKIVQEALDRACK</sequence>
<dbReference type="PROSITE" id="PS50929">
    <property type="entry name" value="ABC_TM1F"/>
    <property type="match status" value="1"/>
</dbReference>
<dbReference type="Gene3D" id="1.20.1560.10">
    <property type="entry name" value="ABC transporter type 1, transmembrane domain"/>
    <property type="match status" value="1"/>
</dbReference>
<dbReference type="InterPro" id="IPR027417">
    <property type="entry name" value="P-loop_NTPase"/>
</dbReference>
<evidence type="ECO:0000259" key="11">
    <source>
        <dbReference type="PROSITE" id="PS50893"/>
    </source>
</evidence>
<evidence type="ECO:0000256" key="8">
    <source>
        <dbReference type="ARBA" id="ARBA00023136"/>
    </source>
</evidence>
<dbReference type="Pfam" id="PF00664">
    <property type="entry name" value="ABC_membrane"/>
    <property type="match status" value="1"/>
</dbReference>
<proteinExistence type="inferred from homology"/>